<name>A0ACB0JKD3_TRIPR</name>
<accession>A0ACB0JKD3</accession>
<sequence>MANLSKLEFEALDITGKNYLPWALDVEIHLDAEGNGDTIKEGNNTSAQQKAKAMIFLRHHLHGDLKIEYLTVKDPLDLYGIV</sequence>
<gene>
    <name evidence="1" type="ORF">MILVUS5_LOCUS14449</name>
</gene>
<keyword evidence="2" id="KW-1185">Reference proteome</keyword>
<dbReference type="EMBL" id="CASHSV030000098">
    <property type="protein sequence ID" value="CAJ2645576.1"/>
    <property type="molecule type" value="Genomic_DNA"/>
</dbReference>
<dbReference type="Proteomes" id="UP001177021">
    <property type="component" value="Unassembled WGS sequence"/>
</dbReference>
<protein>
    <submittedName>
        <fullName evidence="1">Uncharacterized protein</fullName>
    </submittedName>
</protein>
<reference evidence="1" key="1">
    <citation type="submission" date="2023-10" db="EMBL/GenBank/DDBJ databases">
        <authorList>
            <person name="Rodriguez Cubillos JULIANA M."/>
            <person name="De Vega J."/>
        </authorList>
    </citation>
    <scope>NUCLEOTIDE SEQUENCE</scope>
</reference>
<organism evidence="1 2">
    <name type="scientific">Trifolium pratense</name>
    <name type="common">Red clover</name>
    <dbReference type="NCBI Taxonomy" id="57577"/>
    <lineage>
        <taxon>Eukaryota</taxon>
        <taxon>Viridiplantae</taxon>
        <taxon>Streptophyta</taxon>
        <taxon>Embryophyta</taxon>
        <taxon>Tracheophyta</taxon>
        <taxon>Spermatophyta</taxon>
        <taxon>Magnoliopsida</taxon>
        <taxon>eudicotyledons</taxon>
        <taxon>Gunneridae</taxon>
        <taxon>Pentapetalae</taxon>
        <taxon>rosids</taxon>
        <taxon>fabids</taxon>
        <taxon>Fabales</taxon>
        <taxon>Fabaceae</taxon>
        <taxon>Papilionoideae</taxon>
        <taxon>50 kb inversion clade</taxon>
        <taxon>NPAAA clade</taxon>
        <taxon>Hologalegina</taxon>
        <taxon>IRL clade</taxon>
        <taxon>Trifolieae</taxon>
        <taxon>Trifolium</taxon>
    </lineage>
</organism>
<evidence type="ECO:0000313" key="2">
    <source>
        <dbReference type="Proteomes" id="UP001177021"/>
    </source>
</evidence>
<evidence type="ECO:0000313" key="1">
    <source>
        <dbReference type="EMBL" id="CAJ2645576.1"/>
    </source>
</evidence>
<comment type="caution">
    <text evidence="1">The sequence shown here is derived from an EMBL/GenBank/DDBJ whole genome shotgun (WGS) entry which is preliminary data.</text>
</comment>
<proteinExistence type="predicted"/>